<keyword evidence="3 6" id="KW-0813">Transport</keyword>
<reference evidence="7 8" key="1">
    <citation type="submission" date="2016-10" db="EMBL/GenBank/DDBJ databases">
        <authorList>
            <person name="de Groot N.N."/>
        </authorList>
    </citation>
    <scope>NUCLEOTIDE SEQUENCE [LARGE SCALE GENOMIC DNA]</scope>
    <source>
        <strain evidence="7 8">DSM 29439</strain>
    </source>
</reference>
<keyword evidence="5" id="KW-0862">Zinc</keyword>
<proteinExistence type="inferred from homology"/>
<evidence type="ECO:0000256" key="3">
    <source>
        <dbReference type="ARBA" id="ARBA00022448"/>
    </source>
</evidence>
<dbReference type="PANTHER" id="PTHR42953">
    <property type="entry name" value="HIGH-AFFINITY ZINC UPTAKE SYSTEM PROTEIN ZNUA-RELATED"/>
    <property type="match status" value="1"/>
</dbReference>
<dbReference type="Pfam" id="PF01297">
    <property type="entry name" value="ZnuA"/>
    <property type="match status" value="1"/>
</dbReference>
<dbReference type="RefSeq" id="WP_091430745.1">
    <property type="nucleotide sequence ID" value="NZ_FOJB01000001.1"/>
</dbReference>
<dbReference type="OrthoDB" id="7346865at2"/>
<accession>A0A1I0Q8Q3</accession>
<evidence type="ECO:0000256" key="2">
    <source>
        <dbReference type="ARBA" id="ARBA00015915"/>
    </source>
</evidence>
<protein>
    <recommendedName>
        <fullName evidence="2">High-affinity zinc uptake system protein ZnuA</fullName>
    </recommendedName>
</protein>
<name>A0A1I0Q8Q3_9RHOB</name>
<dbReference type="GO" id="GO:0006829">
    <property type="term" value="P:zinc ion transport"/>
    <property type="evidence" value="ECO:0007669"/>
    <property type="project" value="UniProtKB-KW"/>
</dbReference>
<sequence>MNRFILPALIFFATPLAADPLRVVTDIAPVHSLVSTVMGDLAEPDLLLPQGAEPHDFQLRPSQMRALSQADLVFWVGPDLTPWLERALTGVSPADRVALLDAPGTVLRQMDRAQDPHAWLSPENGTAWLNEIAETLARHDPENADLYRANAADALLRLQKTETEIEAQLAPIRDHGFIVFHDAYGYFTSHFALSPLGAVRESDSAPPSAARMTEINKLLASGKVRCAFAEATEDQDMMRDLVDGTDVGFGVLDPNGASLSPGPNLYFQLLRSQANALSDCLSGTQD</sequence>
<dbReference type="STRING" id="1173584.SAMN05444851_2324"/>
<evidence type="ECO:0000313" key="7">
    <source>
        <dbReference type="EMBL" id="SEW23156.1"/>
    </source>
</evidence>
<dbReference type="EMBL" id="FOJB01000001">
    <property type="protein sequence ID" value="SEW23156.1"/>
    <property type="molecule type" value="Genomic_DNA"/>
</dbReference>
<keyword evidence="5" id="KW-0406">Ion transport</keyword>
<evidence type="ECO:0000256" key="5">
    <source>
        <dbReference type="ARBA" id="ARBA00022906"/>
    </source>
</evidence>
<dbReference type="PRINTS" id="PR00691">
    <property type="entry name" value="ADHESINB"/>
</dbReference>
<keyword evidence="8" id="KW-1185">Reference proteome</keyword>
<keyword evidence="4" id="KW-0732">Signal</keyword>
<dbReference type="GO" id="GO:0007155">
    <property type="term" value="P:cell adhesion"/>
    <property type="evidence" value="ECO:0007669"/>
    <property type="project" value="InterPro"/>
</dbReference>
<dbReference type="AlphaFoldDB" id="A0A1I0Q8Q3"/>
<gene>
    <name evidence="7" type="ORF">SAMN05444851_2324</name>
</gene>
<organism evidence="7 8">
    <name type="scientific">Aliiroseovarius sediminilitoris</name>
    <dbReference type="NCBI Taxonomy" id="1173584"/>
    <lineage>
        <taxon>Bacteria</taxon>
        <taxon>Pseudomonadati</taxon>
        <taxon>Pseudomonadota</taxon>
        <taxon>Alphaproteobacteria</taxon>
        <taxon>Rhodobacterales</taxon>
        <taxon>Paracoccaceae</taxon>
        <taxon>Aliiroseovarius</taxon>
    </lineage>
</organism>
<evidence type="ECO:0000256" key="4">
    <source>
        <dbReference type="ARBA" id="ARBA00022729"/>
    </source>
</evidence>
<keyword evidence="5" id="KW-0864">Zinc transport</keyword>
<dbReference type="PANTHER" id="PTHR42953:SF3">
    <property type="entry name" value="HIGH-AFFINITY ZINC UPTAKE SYSTEM PROTEIN ZNUA"/>
    <property type="match status" value="1"/>
</dbReference>
<evidence type="ECO:0000313" key="8">
    <source>
        <dbReference type="Proteomes" id="UP000199650"/>
    </source>
</evidence>
<dbReference type="Proteomes" id="UP000199650">
    <property type="component" value="Unassembled WGS sequence"/>
</dbReference>
<dbReference type="InterPro" id="IPR006129">
    <property type="entry name" value="AdhesinB"/>
</dbReference>
<evidence type="ECO:0000256" key="6">
    <source>
        <dbReference type="RuleBase" id="RU003512"/>
    </source>
</evidence>
<dbReference type="Gene3D" id="3.40.50.1980">
    <property type="entry name" value="Nitrogenase molybdenum iron protein domain"/>
    <property type="match status" value="2"/>
</dbReference>
<dbReference type="PRINTS" id="PR00690">
    <property type="entry name" value="ADHESNFAMILY"/>
</dbReference>
<dbReference type="InterPro" id="IPR050492">
    <property type="entry name" value="Bact_metal-bind_prot9"/>
</dbReference>
<dbReference type="InterPro" id="IPR006127">
    <property type="entry name" value="ZnuA-like"/>
</dbReference>
<dbReference type="SUPFAM" id="SSF53807">
    <property type="entry name" value="Helical backbone' metal receptor"/>
    <property type="match status" value="1"/>
</dbReference>
<comment type="similarity">
    <text evidence="1 6">Belongs to the bacterial solute-binding protein 9 family.</text>
</comment>
<dbReference type="GO" id="GO:0046872">
    <property type="term" value="F:metal ion binding"/>
    <property type="evidence" value="ECO:0007669"/>
    <property type="project" value="InterPro"/>
</dbReference>
<dbReference type="InterPro" id="IPR006128">
    <property type="entry name" value="Lipoprotein_PsaA-like"/>
</dbReference>
<evidence type="ECO:0000256" key="1">
    <source>
        <dbReference type="ARBA" id="ARBA00011028"/>
    </source>
</evidence>